<sequence length="575" mass="59826">MSRTAEQAPLLAQQSRDAQPRYGAAQPEGAAEPGSASEPAPSAHGETDVPFPPLRVLLPLLFTIWVPVFAASLDGTVVATLVGSIASDFEASEQAAWLGSSYLLSVCCFTPIYGRLCDIIGRRRALLTALTFFVTGTFGCGVAQSMGQLIAARGLAGVGGGGLAVVNSTIMSDVIPLRHRGLMQGLTNIIFGLGSGLGGPVGGFANDKLGWRSAFMLQMPILGVALVAALFVPLSPPNQPPKPSPLAGLGWTDKLLLIDGLGSLFLVGTVGSSLISLSLMSAQDLSFSEPVVWGGLVAGAASAVAFVCVELWVARKPILPIPLLLQRTGGSVALANFALAVMSFALLYNFPLWFQAVKLQSASEAGLHLIPNSIGLSVSSVTAGLYMRWRGVYWAYNLVHAGLMLGGSLIVLSFTAGTPEWLTYAGIVPSGVGVSGVLTCTLIALINSVPREDIAVATAMSYLFRTSGQVVGVALSGAILQAKLRTELEKRISGPDAAKTIAAIRHQSSIIPTLPAHERAAAVAAYAVALRWVFGFVAAAALVTLLSCITIENRTLPEHTKSSTDDAEQPADAED</sequence>
<dbReference type="RefSeq" id="XP_025596626.1">
    <property type="nucleotide sequence ID" value="XM_025742936.1"/>
</dbReference>
<gene>
    <name evidence="9" type="ORF">FA09DRAFT_331242</name>
</gene>
<evidence type="ECO:0000313" key="10">
    <source>
        <dbReference type="Proteomes" id="UP000245946"/>
    </source>
</evidence>
<evidence type="ECO:0000256" key="1">
    <source>
        <dbReference type="ARBA" id="ARBA00004127"/>
    </source>
</evidence>
<accession>A0A316Z3H6</accession>
<feature type="transmembrane region" description="Helical" evidence="7">
    <location>
        <begin position="125"/>
        <end position="144"/>
    </location>
</feature>
<feature type="transmembrane region" description="Helical" evidence="7">
    <location>
        <begin position="421"/>
        <end position="450"/>
    </location>
</feature>
<dbReference type="GO" id="GO:0005886">
    <property type="term" value="C:plasma membrane"/>
    <property type="evidence" value="ECO:0007669"/>
    <property type="project" value="TreeGrafter"/>
</dbReference>
<dbReference type="Gene3D" id="1.20.1250.20">
    <property type="entry name" value="MFS general substrate transporter like domains"/>
    <property type="match status" value="1"/>
</dbReference>
<feature type="transmembrane region" description="Helical" evidence="7">
    <location>
        <begin position="291"/>
        <end position="313"/>
    </location>
</feature>
<reference evidence="9 10" key="1">
    <citation type="journal article" date="2018" name="Mol. Biol. Evol.">
        <title>Broad Genomic Sampling Reveals a Smut Pathogenic Ancestry of the Fungal Clade Ustilaginomycotina.</title>
        <authorList>
            <person name="Kijpornyongpan T."/>
            <person name="Mondo S.J."/>
            <person name="Barry K."/>
            <person name="Sandor L."/>
            <person name="Lee J."/>
            <person name="Lipzen A."/>
            <person name="Pangilinan J."/>
            <person name="LaButti K."/>
            <person name="Hainaut M."/>
            <person name="Henrissat B."/>
            <person name="Grigoriev I.V."/>
            <person name="Spatafora J.W."/>
            <person name="Aime M.C."/>
        </authorList>
    </citation>
    <scope>NUCLEOTIDE SEQUENCE [LARGE SCALE GENOMIC DNA]</scope>
    <source>
        <strain evidence="9 10">MCA 4186</strain>
    </source>
</reference>
<evidence type="ECO:0000256" key="5">
    <source>
        <dbReference type="ARBA" id="ARBA00023136"/>
    </source>
</evidence>
<dbReference type="GO" id="GO:0000329">
    <property type="term" value="C:fungal-type vacuole membrane"/>
    <property type="evidence" value="ECO:0007669"/>
    <property type="project" value="TreeGrafter"/>
</dbReference>
<dbReference type="Pfam" id="PF07690">
    <property type="entry name" value="MFS_1"/>
    <property type="match status" value="1"/>
</dbReference>
<dbReference type="AlphaFoldDB" id="A0A316Z3H6"/>
<dbReference type="GO" id="GO:0015174">
    <property type="term" value="F:basic amino acid transmembrane transporter activity"/>
    <property type="evidence" value="ECO:0007669"/>
    <property type="project" value="TreeGrafter"/>
</dbReference>
<dbReference type="PANTHER" id="PTHR23501">
    <property type="entry name" value="MAJOR FACILITATOR SUPERFAMILY"/>
    <property type="match status" value="1"/>
</dbReference>
<organism evidence="9 10">
    <name type="scientific">Tilletiopsis washingtonensis</name>
    <dbReference type="NCBI Taxonomy" id="58919"/>
    <lineage>
        <taxon>Eukaryota</taxon>
        <taxon>Fungi</taxon>
        <taxon>Dikarya</taxon>
        <taxon>Basidiomycota</taxon>
        <taxon>Ustilaginomycotina</taxon>
        <taxon>Exobasidiomycetes</taxon>
        <taxon>Entylomatales</taxon>
        <taxon>Entylomatales incertae sedis</taxon>
        <taxon>Tilletiopsis</taxon>
    </lineage>
</organism>
<name>A0A316Z3H6_9BASI</name>
<dbReference type="STRING" id="58919.A0A316Z3H6"/>
<comment type="subcellular location">
    <subcellularLocation>
        <location evidence="1">Endomembrane system</location>
        <topology evidence="1">Multi-pass membrane protein</topology>
    </subcellularLocation>
</comment>
<feature type="transmembrane region" description="Helical" evidence="7">
    <location>
        <begin position="60"/>
        <end position="83"/>
    </location>
</feature>
<dbReference type="GeneID" id="37270480"/>
<dbReference type="EMBL" id="KZ819299">
    <property type="protein sequence ID" value="PWN96347.1"/>
    <property type="molecule type" value="Genomic_DNA"/>
</dbReference>
<feature type="domain" description="Major facilitator superfamily (MFS) profile" evidence="8">
    <location>
        <begin position="60"/>
        <end position="556"/>
    </location>
</feature>
<keyword evidence="2" id="KW-0813">Transport</keyword>
<feature type="transmembrane region" description="Helical" evidence="7">
    <location>
        <begin position="532"/>
        <end position="551"/>
    </location>
</feature>
<dbReference type="InterPro" id="IPR020846">
    <property type="entry name" value="MFS_dom"/>
</dbReference>
<evidence type="ECO:0000259" key="8">
    <source>
        <dbReference type="PROSITE" id="PS50850"/>
    </source>
</evidence>
<evidence type="ECO:0000256" key="6">
    <source>
        <dbReference type="SAM" id="MobiDB-lite"/>
    </source>
</evidence>
<protein>
    <submittedName>
        <fullName evidence="9">MFS general substrate transporter</fullName>
    </submittedName>
</protein>
<evidence type="ECO:0000256" key="7">
    <source>
        <dbReference type="SAM" id="Phobius"/>
    </source>
</evidence>
<keyword evidence="4 7" id="KW-1133">Transmembrane helix</keyword>
<feature type="transmembrane region" description="Helical" evidence="7">
    <location>
        <begin position="182"/>
        <end position="203"/>
    </location>
</feature>
<feature type="transmembrane region" description="Helical" evidence="7">
    <location>
        <begin position="394"/>
        <end position="415"/>
    </location>
</feature>
<dbReference type="SUPFAM" id="SSF103473">
    <property type="entry name" value="MFS general substrate transporter"/>
    <property type="match status" value="1"/>
</dbReference>
<dbReference type="PANTHER" id="PTHR23501:SF191">
    <property type="entry name" value="VACUOLAR BASIC AMINO ACID TRANSPORTER 4"/>
    <property type="match status" value="1"/>
</dbReference>
<keyword evidence="5 7" id="KW-0472">Membrane</keyword>
<feature type="transmembrane region" description="Helical" evidence="7">
    <location>
        <begin position="215"/>
        <end position="234"/>
    </location>
</feature>
<keyword evidence="3 7" id="KW-0812">Transmembrane</keyword>
<evidence type="ECO:0000256" key="4">
    <source>
        <dbReference type="ARBA" id="ARBA00022989"/>
    </source>
</evidence>
<dbReference type="Proteomes" id="UP000245946">
    <property type="component" value="Unassembled WGS sequence"/>
</dbReference>
<dbReference type="InterPro" id="IPR011701">
    <property type="entry name" value="MFS"/>
</dbReference>
<feature type="region of interest" description="Disordered" evidence="6">
    <location>
        <begin position="1"/>
        <end position="46"/>
    </location>
</feature>
<feature type="transmembrane region" description="Helical" evidence="7">
    <location>
        <begin position="95"/>
        <end position="113"/>
    </location>
</feature>
<evidence type="ECO:0000313" key="9">
    <source>
        <dbReference type="EMBL" id="PWN96347.1"/>
    </source>
</evidence>
<dbReference type="InterPro" id="IPR036259">
    <property type="entry name" value="MFS_trans_sf"/>
</dbReference>
<feature type="transmembrane region" description="Helical" evidence="7">
    <location>
        <begin position="150"/>
        <end position="170"/>
    </location>
</feature>
<dbReference type="OrthoDB" id="3437016at2759"/>
<dbReference type="GO" id="GO:0012505">
    <property type="term" value="C:endomembrane system"/>
    <property type="evidence" value="ECO:0007669"/>
    <property type="project" value="UniProtKB-SubCell"/>
</dbReference>
<proteinExistence type="predicted"/>
<feature type="transmembrane region" description="Helical" evidence="7">
    <location>
        <begin position="255"/>
        <end position="279"/>
    </location>
</feature>
<dbReference type="PROSITE" id="PS50850">
    <property type="entry name" value="MFS"/>
    <property type="match status" value="1"/>
</dbReference>
<feature type="compositionally biased region" description="Low complexity" evidence="6">
    <location>
        <begin position="23"/>
        <end position="44"/>
    </location>
</feature>
<evidence type="ECO:0000256" key="2">
    <source>
        <dbReference type="ARBA" id="ARBA00022448"/>
    </source>
</evidence>
<feature type="transmembrane region" description="Helical" evidence="7">
    <location>
        <begin position="334"/>
        <end position="354"/>
    </location>
</feature>
<keyword evidence="10" id="KW-1185">Reference proteome</keyword>
<evidence type="ECO:0000256" key="3">
    <source>
        <dbReference type="ARBA" id="ARBA00022692"/>
    </source>
</evidence>